<reference evidence="8" key="1">
    <citation type="journal article" date="2016" name="Proc. Natl. Acad. Sci. U.S.A.">
        <title>Lipid metabolic changes in an early divergent fungus govern the establishment of a mutualistic symbiosis with endobacteria.</title>
        <authorList>
            <person name="Lastovetsky O.A."/>
            <person name="Gaspar M.L."/>
            <person name="Mondo S.J."/>
            <person name="LaButti K.M."/>
            <person name="Sandor L."/>
            <person name="Grigoriev I.V."/>
            <person name="Henry S.A."/>
            <person name="Pawlowska T.E."/>
        </authorList>
    </citation>
    <scope>NUCLEOTIDE SEQUENCE [LARGE SCALE GENOMIC DNA]</scope>
    <source>
        <strain evidence="8">ATCC 52814</strain>
    </source>
</reference>
<dbReference type="VEuPathDB" id="FungiDB:BCV72DRAFT_263274"/>
<protein>
    <recommendedName>
        <fullName evidence="6">Ferritin</fullName>
        <ecNumber evidence="6">1.16.3.1</ecNumber>
    </recommendedName>
</protein>
<name>A0A1X0R0N7_RHIZD</name>
<feature type="domain" description="Ferritin-like diiron" evidence="7">
    <location>
        <begin position="9"/>
        <end position="160"/>
    </location>
</feature>
<comment type="catalytic activity">
    <reaction evidence="6">
        <text>4 Fe(2+) + O2 + 4 H(+) = 4 Fe(3+) + 2 H2O</text>
        <dbReference type="Rhea" id="RHEA:11148"/>
        <dbReference type="ChEBI" id="CHEBI:15377"/>
        <dbReference type="ChEBI" id="CHEBI:15378"/>
        <dbReference type="ChEBI" id="CHEBI:15379"/>
        <dbReference type="ChEBI" id="CHEBI:29033"/>
        <dbReference type="ChEBI" id="CHEBI:29034"/>
        <dbReference type="EC" id="1.16.3.1"/>
    </reaction>
</comment>
<accession>A0A1X0R0N7</accession>
<proteinExistence type="inferred from homology"/>
<comment type="similarity">
    <text evidence="1 6">Belongs to the ferritin family.</text>
</comment>
<dbReference type="GO" id="GO:0008198">
    <property type="term" value="F:ferrous iron binding"/>
    <property type="evidence" value="ECO:0007669"/>
    <property type="project" value="TreeGrafter"/>
</dbReference>
<dbReference type="OrthoDB" id="186462at2759"/>
<gene>
    <name evidence="8" type="ORF">BCV72DRAFT_263274</name>
</gene>
<evidence type="ECO:0000256" key="6">
    <source>
        <dbReference type="RuleBase" id="RU361145"/>
    </source>
</evidence>
<dbReference type="PANTHER" id="PTHR11431">
    <property type="entry name" value="FERRITIN"/>
    <property type="match status" value="1"/>
</dbReference>
<comment type="function">
    <text evidence="6">Stores iron in a soluble, non-toxic, readily available form. Important for iron homeostasis. Iron is taken up in the ferrous form and deposited as ferric hydroxides after oxidation.</text>
</comment>
<dbReference type="InterPro" id="IPR008331">
    <property type="entry name" value="Ferritin_DPS_dom"/>
</dbReference>
<evidence type="ECO:0000256" key="1">
    <source>
        <dbReference type="ARBA" id="ARBA00007513"/>
    </source>
</evidence>
<dbReference type="Gene3D" id="1.20.1260.10">
    <property type="match status" value="1"/>
</dbReference>
<keyword evidence="6" id="KW-0560">Oxidoreductase</keyword>
<evidence type="ECO:0000256" key="5">
    <source>
        <dbReference type="PIRSR" id="PIRSR601519-1"/>
    </source>
</evidence>
<dbReference type="GO" id="GO:0005737">
    <property type="term" value="C:cytoplasm"/>
    <property type="evidence" value="ECO:0007669"/>
    <property type="project" value="TreeGrafter"/>
</dbReference>
<keyword evidence="3 5" id="KW-0479">Metal-binding</keyword>
<dbReference type="GO" id="GO:0006826">
    <property type="term" value="P:iron ion transport"/>
    <property type="evidence" value="ECO:0007669"/>
    <property type="project" value="InterPro"/>
</dbReference>
<dbReference type="EMBL" id="KV921942">
    <property type="protein sequence ID" value="ORE05569.1"/>
    <property type="molecule type" value="Genomic_DNA"/>
</dbReference>
<dbReference type="EC" id="1.16.3.1" evidence="6"/>
<evidence type="ECO:0000256" key="4">
    <source>
        <dbReference type="ARBA" id="ARBA00023004"/>
    </source>
</evidence>
<dbReference type="InterPro" id="IPR009078">
    <property type="entry name" value="Ferritin-like_SF"/>
</dbReference>
<organism evidence="8">
    <name type="scientific">Rhizopus microsporus var. microsporus</name>
    <dbReference type="NCBI Taxonomy" id="86635"/>
    <lineage>
        <taxon>Eukaryota</taxon>
        <taxon>Fungi</taxon>
        <taxon>Fungi incertae sedis</taxon>
        <taxon>Mucoromycota</taxon>
        <taxon>Mucoromycotina</taxon>
        <taxon>Mucoromycetes</taxon>
        <taxon>Mucorales</taxon>
        <taxon>Mucorineae</taxon>
        <taxon>Rhizopodaceae</taxon>
        <taxon>Rhizopus</taxon>
    </lineage>
</organism>
<dbReference type="Pfam" id="PF00210">
    <property type="entry name" value="Ferritin"/>
    <property type="match status" value="1"/>
</dbReference>
<dbReference type="InterPro" id="IPR001519">
    <property type="entry name" value="Ferritin"/>
</dbReference>
<dbReference type="AlphaFoldDB" id="A0A1X0R0N7"/>
<dbReference type="PROSITE" id="PS50905">
    <property type="entry name" value="FERRITIN_LIKE"/>
    <property type="match status" value="1"/>
</dbReference>
<evidence type="ECO:0000259" key="7">
    <source>
        <dbReference type="PROSITE" id="PS50905"/>
    </source>
</evidence>
<dbReference type="GO" id="GO:0008199">
    <property type="term" value="F:ferric iron binding"/>
    <property type="evidence" value="ECO:0007669"/>
    <property type="project" value="InterPro"/>
</dbReference>
<feature type="binding site" evidence="5">
    <location>
        <position position="61"/>
    </location>
    <ligand>
        <name>Fe cation</name>
        <dbReference type="ChEBI" id="CHEBI:24875"/>
        <label>1</label>
    </ligand>
</feature>
<feature type="binding site" evidence="5">
    <location>
        <position position="105"/>
    </location>
    <ligand>
        <name>Fe cation</name>
        <dbReference type="ChEBI" id="CHEBI:24875"/>
        <label>1</label>
    </ligand>
</feature>
<keyword evidence="4 5" id="KW-0408">Iron</keyword>
<dbReference type="GO" id="GO:0004322">
    <property type="term" value="F:ferroxidase activity"/>
    <property type="evidence" value="ECO:0007669"/>
    <property type="project" value="UniProtKB-EC"/>
</dbReference>
<dbReference type="InterPro" id="IPR009040">
    <property type="entry name" value="Ferritin-like_diiron"/>
</dbReference>
<keyword evidence="2 6" id="KW-0409">Iron storage</keyword>
<dbReference type="SUPFAM" id="SSF47240">
    <property type="entry name" value="Ferritin-like"/>
    <property type="match status" value="1"/>
</dbReference>
<evidence type="ECO:0000313" key="8">
    <source>
        <dbReference type="EMBL" id="ORE05569.1"/>
    </source>
</evidence>
<evidence type="ECO:0000256" key="2">
    <source>
        <dbReference type="ARBA" id="ARBA00022434"/>
    </source>
</evidence>
<evidence type="ECO:0000256" key="3">
    <source>
        <dbReference type="ARBA" id="ARBA00022723"/>
    </source>
</evidence>
<dbReference type="Proteomes" id="UP000242414">
    <property type="component" value="Unassembled WGS sequence"/>
</dbReference>
<dbReference type="PANTHER" id="PTHR11431:SF75">
    <property type="entry name" value="FERRITIN"/>
    <property type="match status" value="1"/>
</dbReference>
<sequence length="180" mass="20306">MVAESNAKQNFTRASEDAVNQQIQIYRMAQQTYLAASAYFDHCDIALPGLVKYFHERAEYEGRLAQHLIDYQATRGGVVIINAIPQPLTDWNSAFSAIETTLALEKDVNSSLLKLAQVAANNQDKHLLHTLNLHRNGHLNIKVKTIYNVVRGVTQLQRVGGEGLGLYLLDQDLYEHKQFQ</sequence>
<dbReference type="InterPro" id="IPR012347">
    <property type="entry name" value="Ferritin-like"/>
</dbReference>
<dbReference type="GO" id="GO:0006879">
    <property type="term" value="P:intracellular iron ion homeostasis"/>
    <property type="evidence" value="ECO:0007669"/>
    <property type="project" value="UniProtKB-KW"/>
</dbReference>